<evidence type="ECO:0000313" key="6">
    <source>
        <dbReference type="Proteomes" id="UP000028007"/>
    </source>
</evidence>
<dbReference type="GO" id="GO:0008758">
    <property type="term" value="F:UDP-2,3-diacylglucosamine hydrolase activity"/>
    <property type="evidence" value="ECO:0007669"/>
    <property type="project" value="TreeGrafter"/>
</dbReference>
<evidence type="ECO:0000259" key="4">
    <source>
        <dbReference type="Pfam" id="PF00149"/>
    </source>
</evidence>
<gene>
    <name evidence="5" type="ORF">N180_18200</name>
</gene>
<protein>
    <submittedName>
        <fullName evidence="5">DNA mismatch repair protein MutT</fullName>
    </submittedName>
</protein>
<dbReference type="eggNOG" id="COG1408">
    <property type="taxonomic scope" value="Bacteria"/>
</dbReference>
<organism evidence="5 6">
    <name type="scientific">Pedobacter antarcticus 4BY</name>
    <dbReference type="NCBI Taxonomy" id="1358423"/>
    <lineage>
        <taxon>Bacteria</taxon>
        <taxon>Pseudomonadati</taxon>
        <taxon>Bacteroidota</taxon>
        <taxon>Sphingobacteriia</taxon>
        <taxon>Sphingobacteriales</taxon>
        <taxon>Sphingobacteriaceae</taxon>
        <taxon>Pedobacter</taxon>
    </lineage>
</organism>
<evidence type="ECO:0000256" key="3">
    <source>
        <dbReference type="SAM" id="Phobius"/>
    </source>
</evidence>
<reference evidence="5 6" key="1">
    <citation type="journal article" date="1992" name="Int. J. Syst. Bacteriol.">
        <title>Sphingobacterium antarcticus sp. nov. a Psychrotrophic Bacterium from the Soils of Schirmacher Oasis, Antarctica.</title>
        <authorList>
            <person name="Shivaji S."/>
            <person name="Ray M.K."/>
            <person name="Rao N.S."/>
            <person name="Saiserr L."/>
            <person name="Jagannadham M.V."/>
            <person name="Kumar G.S."/>
            <person name="Reddy G."/>
            <person name="Bhargava P.M."/>
        </authorList>
    </citation>
    <scope>NUCLEOTIDE SEQUENCE [LARGE SCALE GENOMIC DNA]</scope>
    <source>
        <strain evidence="5 6">4BY</strain>
    </source>
</reference>
<dbReference type="SUPFAM" id="SSF56300">
    <property type="entry name" value="Metallo-dependent phosphatases"/>
    <property type="match status" value="1"/>
</dbReference>
<dbReference type="GO" id="GO:0046872">
    <property type="term" value="F:metal ion binding"/>
    <property type="evidence" value="ECO:0007669"/>
    <property type="project" value="UniProtKB-KW"/>
</dbReference>
<feature type="domain" description="Calcineurin-like phosphoesterase" evidence="4">
    <location>
        <begin position="184"/>
        <end position="363"/>
    </location>
</feature>
<feature type="transmembrane region" description="Helical" evidence="3">
    <location>
        <begin position="43"/>
        <end position="63"/>
    </location>
</feature>
<dbReference type="EMBL" id="JNFF01000107">
    <property type="protein sequence ID" value="KEQ28760.1"/>
    <property type="molecule type" value="Genomic_DNA"/>
</dbReference>
<dbReference type="OrthoDB" id="9780884at2"/>
<dbReference type="PANTHER" id="PTHR31302">
    <property type="entry name" value="TRANSMEMBRANE PROTEIN WITH METALLOPHOSPHOESTERASE DOMAIN-RELATED"/>
    <property type="match status" value="1"/>
</dbReference>
<keyword evidence="3" id="KW-1133">Transmembrane helix</keyword>
<dbReference type="GO" id="GO:0016020">
    <property type="term" value="C:membrane"/>
    <property type="evidence" value="ECO:0007669"/>
    <property type="project" value="GOC"/>
</dbReference>
<dbReference type="Gene3D" id="3.60.21.10">
    <property type="match status" value="1"/>
</dbReference>
<keyword evidence="1" id="KW-0479">Metal-binding</keyword>
<name>A0A081PDI7_9SPHI</name>
<sequence length="425" mass="47699">MGRLPFLITGCLLIIAFDYYFVNAVLAVFKSWSKPVRDGFKKIYWSISILLIVGVFAGIYLNIYLSLRSVIMVSFFLITACKIVMLPFLLLDDLRRLVVYVFRKKKVVEDAGINEHNGSPVIADGGPEPITRSAFLVKAGLVAAAVPLTSLTWGIASGAYDYQVRRKTLILPNLPAAFDGITMGQVSDIHSGSFYNKRAVLGGVEMLLGEKPDFIFFTGDIVNDMANEMRGYQDIFSKIKAPLGVYSTLGNHDYGDYHFGKEPSAAKAKNLADVIKTHELMGWDLLMNENRRLKVGGEEIGILGIENWGMGRFPKYGKMELAVKNTDDLPVKLLLSHDPSHWRAEVLPKYPQIDAMFSGHTHGMQFGVRTEHFQWSPVEYIYKEWAGLYQEQQQQLYVNVGYGFLGYPGRVGILPEITIFTLKRA</sequence>
<proteinExistence type="predicted"/>
<keyword evidence="6" id="KW-1185">Reference proteome</keyword>
<dbReference type="InterPro" id="IPR029052">
    <property type="entry name" value="Metallo-depent_PP-like"/>
</dbReference>
<evidence type="ECO:0000256" key="2">
    <source>
        <dbReference type="ARBA" id="ARBA00022801"/>
    </source>
</evidence>
<feature type="transmembrane region" description="Helical" evidence="3">
    <location>
        <begin position="70"/>
        <end position="90"/>
    </location>
</feature>
<dbReference type="Pfam" id="PF00149">
    <property type="entry name" value="Metallophos"/>
    <property type="match status" value="1"/>
</dbReference>
<dbReference type="PANTHER" id="PTHR31302:SF31">
    <property type="entry name" value="PHOSPHODIESTERASE YAEI"/>
    <property type="match status" value="1"/>
</dbReference>
<dbReference type="AlphaFoldDB" id="A0A081PDI7"/>
<dbReference type="InterPro" id="IPR051158">
    <property type="entry name" value="Metallophosphoesterase_sf"/>
</dbReference>
<evidence type="ECO:0000313" key="5">
    <source>
        <dbReference type="EMBL" id="KEQ28760.1"/>
    </source>
</evidence>
<keyword evidence="2" id="KW-0378">Hydrolase</keyword>
<dbReference type="Proteomes" id="UP000028007">
    <property type="component" value="Unassembled WGS sequence"/>
</dbReference>
<accession>A0A081PDI7</accession>
<keyword evidence="3" id="KW-0812">Transmembrane</keyword>
<dbReference type="GO" id="GO:0009245">
    <property type="term" value="P:lipid A biosynthetic process"/>
    <property type="evidence" value="ECO:0007669"/>
    <property type="project" value="TreeGrafter"/>
</dbReference>
<evidence type="ECO:0000256" key="1">
    <source>
        <dbReference type="ARBA" id="ARBA00022723"/>
    </source>
</evidence>
<keyword evidence="3" id="KW-0472">Membrane</keyword>
<dbReference type="RefSeq" id="WP_037443500.1">
    <property type="nucleotide sequence ID" value="NZ_JNFF01000107.1"/>
</dbReference>
<comment type="caution">
    <text evidence="5">The sequence shown here is derived from an EMBL/GenBank/DDBJ whole genome shotgun (WGS) entry which is preliminary data.</text>
</comment>
<dbReference type="InterPro" id="IPR004843">
    <property type="entry name" value="Calcineurin-like_PHP"/>
</dbReference>